<sequence>MAPSFFFALVVVSAWWTAFMLAVAAREAEERGSGCPAKCGNLNISSPFWITQSQMDRPCGSLDFQVDCNQSTGVGTLRTSSIFGFQIINISYGERTLLALDRRKLDDLTSLNRCQIPSWNTSAKLAVPFRISSAANLDLVFYNCTKAPPAERHEQLGLVETRCRNNSFARLGERYDDRSNYDAYYLEGCRATFLPALEPPGGKANASRYEELVRGGFLITWDLPAIIQSIFSATTENSQS</sequence>
<evidence type="ECO:0000313" key="6">
    <source>
        <dbReference type="Proteomes" id="UP000007306"/>
    </source>
</evidence>
<evidence type="ECO:0000259" key="4">
    <source>
        <dbReference type="Pfam" id="PF13947"/>
    </source>
</evidence>
<reference evidence="5" key="1">
    <citation type="submission" date="2015-06" db="UniProtKB">
        <authorList>
            <consortium name="EnsemblPlants"/>
        </authorList>
    </citation>
    <scope>IDENTIFICATION</scope>
</reference>
<name>I1NK14_ORYGL</name>
<dbReference type="PANTHER" id="PTHR33138:SF9">
    <property type="entry name" value="OS01G0136500 PROTEIN"/>
    <property type="match status" value="1"/>
</dbReference>
<dbReference type="HOGENOM" id="CLU_000288_38_6_1"/>
<organism evidence="5 6">
    <name type="scientific">Oryza glaberrima</name>
    <name type="common">African rice</name>
    <dbReference type="NCBI Taxonomy" id="4538"/>
    <lineage>
        <taxon>Eukaryota</taxon>
        <taxon>Viridiplantae</taxon>
        <taxon>Streptophyta</taxon>
        <taxon>Embryophyta</taxon>
        <taxon>Tracheophyta</taxon>
        <taxon>Spermatophyta</taxon>
        <taxon>Magnoliopsida</taxon>
        <taxon>Liliopsida</taxon>
        <taxon>Poales</taxon>
        <taxon>Poaceae</taxon>
        <taxon>BOP clade</taxon>
        <taxon>Oryzoideae</taxon>
        <taxon>Oryzeae</taxon>
        <taxon>Oryzinae</taxon>
        <taxon>Oryza</taxon>
    </lineage>
</organism>
<comment type="subcellular location">
    <subcellularLocation>
        <location evidence="1">Membrane</location>
        <topology evidence="1">Single-pass membrane protein</topology>
    </subcellularLocation>
</comment>
<dbReference type="OMA" id="MAIASCW"/>
<dbReference type="Gramene" id="ORGLA01G0020400.1">
    <property type="protein sequence ID" value="ORGLA01G0020400.1"/>
    <property type="gene ID" value="ORGLA01G0020400"/>
</dbReference>
<feature type="chain" id="PRO_5003648861" description="Wall-associated receptor kinase galacturonan-binding domain-containing protein" evidence="3">
    <location>
        <begin position="25"/>
        <end position="240"/>
    </location>
</feature>
<evidence type="ECO:0000256" key="3">
    <source>
        <dbReference type="SAM" id="SignalP"/>
    </source>
</evidence>
<feature type="signal peptide" evidence="3">
    <location>
        <begin position="1"/>
        <end position="24"/>
    </location>
</feature>
<keyword evidence="6" id="KW-1185">Reference proteome</keyword>
<protein>
    <recommendedName>
        <fullName evidence="4">Wall-associated receptor kinase galacturonan-binding domain-containing protein</fullName>
    </recommendedName>
</protein>
<evidence type="ECO:0000256" key="2">
    <source>
        <dbReference type="ARBA" id="ARBA00022729"/>
    </source>
</evidence>
<dbReference type="PANTHER" id="PTHR33138">
    <property type="entry name" value="OS01G0690200 PROTEIN"/>
    <property type="match status" value="1"/>
</dbReference>
<evidence type="ECO:0000313" key="5">
    <source>
        <dbReference type="EnsemblPlants" id="ORGLA01G0020400.1"/>
    </source>
</evidence>
<dbReference type="GO" id="GO:0030247">
    <property type="term" value="F:polysaccharide binding"/>
    <property type="evidence" value="ECO:0007669"/>
    <property type="project" value="InterPro"/>
</dbReference>
<feature type="domain" description="Wall-associated receptor kinase galacturonan-binding" evidence="4">
    <location>
        <begin position="35"/>
        <end position="98"/>
    </location>
</feature>
<dbReference type="eggNOG" id="KOG1187">
    <property type="taxonomic scope" value="Eukaryota"/>
</dbReference>
<proteinExistence type="predicted"/>
<accession>I1NK14</accession>
<dbReference type="GO" id="GO:0016020">
    <property type="term" value="C:membrane"/>
    <property type="evidence" value="ECO:0007669"/>
    <property type="project" value="UniProtKB-SubCell"/>
</dbReference>
<dbReference type="Pfam" id="PF13947">
    <property type="entry name" value="GUB_WAK_bind"/>
    <property type="match status" value="1"/>
</dbReference>
<dbReference type="InterPro" id="IPR025287">
    <property type="entry name" value="WAK_GUB"/>
</dbReference>
<reference evidence="5 6" key="2">
    <citation type="submission" date="2018-04" db="EMBL/GenBank/DDBJ databases">
        <title>OglaRS2 (Oryza glaberrima Reference Sequence Version 2).</title>
        <authorList>
            <person name="Zhang J."/>
            <person name="Kudrna D."/>
            <person name="Lee S."/>
            <person name="Talag J."/>
            <person name="Rajasekar S."/>
            <person name="Wing R.A."/>
        </authorList>
    </citation>
    <scope>NUCLEOTIDE SEQUENCE [LARGE SCALE GENOMIC DNA]</scope>
    <source>
        <strain evidence="5 6">cv. IRGC 96717</strain>
    </source>
</reference>
<dbReference type="EnsemblPlants" id="ORGLA01G0020400.1">
    <property type="protein sequence ID" value="ORGLA01G0020400.1"/>
    <property type="gene ID" value="ORGLA01G0020400"/>
</dbReference>
<dbReference type="AlphaFoldDB" id="I1NK14"/>
<keyword evidence="2 3" id="KW-0732">Signal</keyword>
<evidence type="ECO:0000256" key="1">
    <source>
        <dbReference type="ARBA" id="ARBA00004167"/>
    </source>
</evidence>
<dbReference type="Proteomes" id="UP000007306">
    <property type="component" value="Chromosome 1"/>
</dbReference>